<dbReference type="InterPro" id="IPR039425">
    <property type="entry name" value="RNA_pol_sigma-70-like"/>
</dbReference>
<dbReference type="GO" id="GO:0003677">
    <property type="term" value="F:DNA binding"/>
    <property type="evidence" value="ECO:0007669"/>
    <property type="project" value="UniProtKB-KW"/>
</dbReference>
<dbReference type="SUPFAM" id="SSF88946">
    <property type="entry name" value="Sigma2 domain of RNA polymerase sigma factors"/>
    <property type="match status" value="1"/>
</dbReference>
<evidence type="ECO:0000259" key="6">
    <source>
        <dbReference type="Pfam" id="PF04542"/>
    </source>
</evidence>
<proteinExistence type="inferred from homology"/>
<dbReference type="InterPro" id="IPR014284">
    <property type="entry name" value="RNA_pol_sigma-70_dom"/>
</dbReference>
<keyword evidence="4" id="KW-0238">DNA-binding</keyword>
<comment type="similarity">
    <text evidence="1">Belongs to the sigma-70 factor family. ECF subfamily.</text>
</comment>
<dbReference type="PANTHER" id="PTHR43133:SF8">
    <property type="entry name" value="RNA POLYMERASE SIGMA FACTOR HI_1459-RELATED"/>
    <property type="match status" value="1"/>
</dbReference>
<feature type="domain" description="RNA polymerase sigma-70 region 2" evidence="6">
    <location>
        <begin position="32"/>
        <end position="98"/>
    </location>
</feature>
<dbReference type="InterPro" id="IPR013249">
    <property type="entry name" value="RNA_pol_sigma70_r4_t2"/>
</dbReference>
<evidence type="ECO:0000256" key="4">
    <source>
        <dbReference type="ARBA" id="ARBA00023125"/>
    </source>
</evidence>
<dbReference type="PANTHER" id="PTHR43133">
    <property type="entry name" value="RNA POLYMERASE ECF-TYPE SIGMA FACTO"/>
    <property type="match status" value="1"/>
</dbReference>
<dbReference type="AlphaFoldDB" id="A0A7W6CFL7"/>
<dbReference type="RefSeq" id="WP_183624138.1">
    <property type="nucleotide sequence ID" value="NZ_JACIDX010000005.1"/>
</dbReference>
<dbReference type="InterPro" id="IPR036388">
    <property type="entry name" value="WH-like_DNA-bd_sf"/>
</dbReference>
<dbReference type="Pfam" id="PF08281">
    <property type="entry name" value="Sigma70_r4_2"/>
    <property type="match status" value="1"/>
</dbReference>
<reference evidence="8 9" key="1">
    <citation type="submission" date="2020-08" db="EMBL/GenBank/DDBJ databases">
        <title>Genomic Encyclopedia of Type Strains, Phase IV (KMG-IV): sequencing the most valuable type-strain genomes for metagenomic binning, comparative biology and taxonomic classification.</title>
        <authorList>
            <person name="Goeker M."/>
        </authorList>
    </citation>
    <scope>NUCLEOTIDE SEQUENCE [LARGE SCALE GENOMIC DNA]</scope>
    <source>
        <strain evidence="8 9">DSM 27057</strain>
    </source>
</reference>
<dbReference type="InterPro" id="IPR007627">
    <property type="entry name" value="RNA_pol_sigma70_r2"/>
</dbReference>
<keyword evidence="9" id="KW-1185">Reference proteome</keyword>
<keyword evidence="2" id="KW-0805">Transcription regulation</keyword>
<protein>
    <submittedName>
        <fullName evidence="8">RNA polymerase sigma-70 factor (ECF subfamily)</fullName>
    </submittedName>
</protein>
<dbReference type="EMBL" id="JACIDX010000005">
    <property type="protein sequence ID" value="MBB3954555.1"/>
    <property type="molecule type" value="Genomic_DNA"/>
</dbReference>
<evidence type="ECO:0000256" key="1">
    <source>
        <dbReference type="ARBA" id="ARBA00010641"/>
    </source>
</evidence>
<dbReference type="NCBIfam" id="TIGR02937">
    <property type="entry name" value="sigma70-ECF"/>
    <property type="match status" value="1"/>
</dbReference>
<keyword evidence="5" id="KW-0804">Transcription</keyword>
<comment type="caution">
    <text evidence="8">The sequence shown here is derived from an EMBL/GenBank/DDBJ whole genome shotgun (WGS) entry which is preliminary data.</text>
</comment>
<evidence type="ECO:0000256" key="3">
    <source>
        <dbReference type="ARBA" id="ARBA00023082"/>
    </source>
</evidence>
<dbReference type="Pfam" id="PF04542">
    <property type="entry name" value="Sigma70_r2"/>
    <property type="match status" value="1"/>
</dbReference>
<dbReference type="SUPFAM" id="SSF88659">
    <property type="entry name" value="Sigma3 and sigma4 domains of RNA polymerase sigma factors"/>
    <property type="match status" value="1"/>
</dbReference>
<name>A0A7W6CFL7_9SPHN</name>
<dbReference type="Proteomes" id="UP000548867">
    <property type="component" value="Unassembled WGS sequence"/>
</dbReference>
<keyword evidence="3" id="KW-0731">Sigma factor</keyword>
<evidence type="ECO:0000313" key="8">
    <source>
        <dbReference type="EMBL" id="MBB3954555.1"/>
    </source>
</evidence>
<feature type="domain" description="RNA polymerase sigma factor 70 region 4 type 2" evidence="7">
    <location>
        <begin position="134"/>
        <end position="185"/>
    </location>
</feature>
<evidence type="ECO:0000313" key="9">
    <source>
        <dbReference type="Proteomes" id="UP000548867"/>
    </source>
</evidence>
<evidence type="ECO:0000256" key="5">
    <source>
        <dbReference type="ARBA" id="ARBA00023163"/>
    </source>
</evidence>
<dbReference type="InterPro" id="IPR013325">
    <property type="entry name" value="RNA_pol_sigma_r2"/>
</dbReference>
<dbReference type="Gene3D" id="1.10.10.10">
    <property type="entry name" value="Winged helix-like DNA-binding domain superfamily/Winged helix DNA-binding domain"/>
    <property type="match status" value="1"/>
</dbReference>
<dbReference type="Gene3D" id="1.10.1740.10">
    <property type="match status" value="1"/>
</dbReference>
<dbReference type="InterPro" id="IPR013324">
    <property type="entry name" value="RNA_pol_sigma_r3/r4-like"/>
</dbReference>
<dbReference type="GO" id="GO:0006352">
    <property type="term" value="P:DNA-templated transcription initiation"/>
    <property type="evidence" value="ECO:0007669"/>
    <property type="project" value="InterPro"/>
</dbReference>
<gene>
    <name evidence="8" type="ORF">GGR38_001494</name>
</gene>
<evidence type="ECO:0000259" key="7">
    <source>
        <dbReference type="Pfam" id="PF08281"/>
    </source>
</evidence>
<dbReference type="CDD" id="cd06171">
    <property type="entry name" value="Sigma70_r4"/>
    <property type="match status" value="1"/>
</dbReference>
<organism evidence="8 9">
    <name type="scientific">Novosphingobium sediminicola</name>
    <dbReference type="NCBI Taxonomy" id="563162"/>
    <lineage>
        <taxon>Bacteria</taxon>
        <taxon>Pseudomonadati</taxon>
        <taxon>Pseudomonadota</taxon>
        <taxon>Alphaproteobacteria</taxon>
        <taxon>Sphingomonadales</taxon>
        <taxon>Sphingomonadaceae</taxon>
        <taxon>Novosphingobium</taxon>
    </lineage>
</organism>
<accession>A0A7W6CFL7</accession>
<dbReference type="GO" id="GO:0016987">
    <property type="term" value="F:sigma factor activity"/>
    <property type="evidence" value="ECO:0007669"/>
    <property type="project" value="UniProtKB-KW"/>
</dbReference>
<sequence>MPAPDAWSPEALSDGDLAALALGGRQAAYSALLHRHRDAVFRIARASCGDEDAALDITQQSFISAFAALGRYDQTRPFAHWIARIALNKCRDRARRRKLRALFSFAMPEDHEPNLPDPAVGADVALVDRQELARAMAAIARLPASQREVLVLRGVEGMAEAEVAALLGITGKAVETRLYRARRALTEMLEN</sequence>
<evidence type="ECO:0000256" key="2">
    <source>
        <dbReference type="ARBA" id="ARBA00023015"/>
    </source>
</evidence>